<dbReference type="Proteomes" id="UP000824260">
    <property type="component" value="Unassembled WGS sequence"/>
</dbReference>
<reference evidence="1" key="1">
    <citation type="submission" date="2020-10" db="EMBL/GenBank/DDBJ databases">
        <authorList>
            <person name="Gilroy R."/>
        </authorList>
    </citation>
    <scope>NUCLEOTIDE SEQUENCE</scope>
    <source>
        <strain evidence="1">ChiSjej6B24-2974</strain>
    </source>
</reference>
<gene>
    <name evidence="1" type="ORF">IAA52_08425</name>
</gene>
<reference evidence="1" key="2">
    <citation type="journal article" date="2021" name="PeerJ">
        <title>Extensive microbial diversity within the chicken gut microbiome revealed by metagenomics and culture.</title>
        <authorList>
            <person name="Gilroy R."/>
            <person name="Ravi A."/>
            <person name="Getino M."/>
            <person name="Pursley I."/>
            <person name="Horton D.L."/>
            <person name="Alikhan N.F."/>
            <person name="Baker D."/>
            <person name="Gharbi K."/>
            <person name="Hall N."/>
            <person name="Watson M."/>
            <person name="Adriaenssens E.M."/>
            <person name="Foster-Nyarko E."/>
            <person name="Jarju S."/>
            <person name="Secka A."/>
            <person name="Antonio M."/>
            <person name="Oren A."/>
            <person name="Chaudhuri R.R."/>
            <person name="La Ragione R."/>
            <person name="Hildebrand F."/>
            <person name="Pallen M.J."/>
        </authorList>
    </citation>
    <scope>NUCLEOTIDE SEQUENCE</scope>
    <source>
        <strain evidence="1">ChiSjej6B24-2974</strain>
    </source>
</reference>
<dbReference type="EMBL" id="DVFZ01000085">
    <property type="protein sequence ID" value="HIQ83114.1"/>
    <property type="molecule type" value="Genomic_DNA"/>
</dbReference>
<sequence>MREVLPEGAISLTVPADKSMMLVIRLTTAGVLARARLTVDAIDDMKMAVEEACTLMISQQCPPGALCVEFFRKDAGLEIHVHSVAEHPCLCGMDPAELEVVRAILCSLADAAEIDYQDGKIRNILLTKELRP</sequence>
<organism evidence="1 2">
    <name type="scientific">Candidatus Pullichristensenella stercorigallinarum</name>
    <dbReference type="NCBI Taxonomy" id="2840909"/>
    <lineage>
        <taxon>Bacteria</taxon>
        <taxon>Bacillati</taxon>
        <taxon>Bacillota</taxon>
        <taxon>Clostridia</taxon>
        <taxon>Candidatus Pullichristensenella</taxon>
    </lineage>
</organism>
<evidence type="ECO:0008006" key="3">
    <source>
        <dbReference type="Google" id="ProtNLM"/>
    </source>
</evidence>
<evidence type="ECO:0000313" key="1">
    <source>
        <dbReference type="EMBL" id="HIQ83114.1"/>
    </source>
</evidence>
<protein>
    <recommendedName>
        <fullName evidence="3">Serine/threonine-protein kinase RsbW</fullName>
    </recommendedName>
</protein>
<accession>A0A9D0ZPK4</accession>
<evidence type="ECO:0000313" key="2">
    <source>
        <dbReference type="Proteomes" id="UP000824260"/>
    </source>
</evidence>
<name>A0A9D0ZPK4_9FIRM</name>
<comment type="caution">
    <text evidence="1">The sequence shown here is derived from an EMBL/GenBank/DDBJ whole genome shotgun (WGS) entry which is preliminary data.</text>
</comment>
<dbReference type="AlphaFoldDB" id="A0A9D0ZPK4"/>
<proteinExistence type="predicted"/>